<name>A0AAD3T343_NEPGR</name>
<gene>
    <name evidence="1" type="ORF">Nepgr_023750</name>
</gene>
<evidence type="ECO:0000313" key="2">
    <source>
        <dbReference type="Proteomes" id="UP001279734"/>
    </source>
</evidence>
<organism evidence="1 2">
    <name type="scientific">Nepenthes gracilis</name>
    <name type="common">Slender pitcher plant</name>
    <dbReference type="NCBI Taxonomy" id="150966"/>
    <lineage>
        <taxon>Eukaryota</taxon>
        <taxon>Viridiplantae</taxon>
        <taxon>Streptophyta</taxon>
        <taxon>Embryophyta</taxon>
        <taxon>Tracheophyta</taxon>
        <taxon>Spermatophyta</taxon>
        <taxon>Magnoliopsida</taxon>
        <taxon>eudicotyledons</taxon>
        <taxon>Gunneridae</taxon>
        <taxon>Pentapetalae</taxon>
        <taxon>Caryophyllales</taxon>
        <taxon>Nepenthaceae</taxon>
        <taxon>Nepenthes</taxon>
    </lineage>
</organism>
<accession>A0AAD3T343</accession>
<proteinExistence type="predicted"/>
<keyword evidence="2" id="KW-1185">Reference proteome</keyword>
<evidence type="ECO:0000313" key="1">
    <source>
        <dbReference type="EMBL" id="GMH21907.1"/>
    </source>
</evidence>
<protein>
    <submittedName>
        <fullName evidence="1">Uncharacterized protein</fullName>
    </submittedName>
</protein>
<dbReference type="AlphaFoldDB" id="A0AAD3T343"/>
<reference evidence="1" key="1">
    <citation type="submission" date="2023-05" db="EMBL/GenBank/DDBJ databases">
        <title>Nepenthes gracilis genome sequencing.</title>
        <authorList>
            <person name="Fukushima K."/>
        </authorList>
    </citation>
    <scope>NUCLEOTIDE SEQUENCE</scope>
    <source>
        <strain evidence="1">SING2019-196</strain>
    </source>
</reference>
<sequence>MYETSFVTRDGIDITKPKWRLDPSSTRLGQIPTLFLALLTLSLRPCNQMAYSQFNWHGKFSHKLLPMSSGTNLFRELQLLHRMPLFHGYLFRVALERWIASISL</sequence>
<dbReference type="Proteomes" id="UP001279734">
    <property type="component" value="Unassembled WGS sequence"/>
</dbReference>
<dbReference type="EMBL" id="BSYO01000024">
    <property type="protein sequence ID" value="GMH21907.1"/>
    <property type="molecule type" value="Genomic_DNA"/>
</dbReference>
<comment type="caution">
    <text evidence="1">The sequence shown here is derived from an EMBL/GenBank/DDBJ whole genome shotgun (WGS) entry which is preliminary data.</text>
</comment>